<keyword evidence="3" id="KW-1185">Reference proteome</keyword>
<protein>
    <submittedName>
        <fullName evidence="1 2">Uncharacterized protein</fullName>
    </submittedName>
</protein>
<dbReference type="Proteomes" id="UP000002051">
    <property type="component" value="Unassembled WGS sequence"/>
</dbReference>
<dbReference type="EMBL" id="KL402802">
    <property type="protein sequence ID" value="KEH16880.1"/>
    <property type="molecule type" value="Genomic_DNA"/>
</dbReference>
<evidence type="ECO:0000313" key="2">
    <source>
        <dbReference type="EnsemblPlants" id="KEH16880"/>
    </source>
</evidence>
<reference evidence="1 3" key="2">
    <citation type="journal article" date="2014" name="BMC Genomics">
        <title>An improved genome release (version Mt4.0) for the model legume Medicago truncatula.</title>
        <authorList>
            <person name="Tang H."/>
            <person name="Krishnakumar V."/>
            <person name="Bidwell S."/>
            <person name="Rosen B."/>
            <person name="Chan A."/>
            <person name="Zhou S."/>
            <person name="Gentzbittel L."/>
            <person name="Childs K.L."/>
            <person name="Yandell M."/>
            <person name="Gundlach H."/>
            <person name="Mayer K.F."/>
            <person name="Schwartz D.C."/>
            <person name="Town C.D."/>
        </authorList>
    </citation>
    <scope>GENOME REANNOTATION</scope>
    <source>
        <strain evidence="1">A17</strain>
        <strain evidence="2 3">cv. Jemalong A17</strain>
    </source>
</reference>
<reference evidence="1 3" key="1">
    <citation type="journal article" date="2011" name="Nature">
        <title>The Medicago genome provides insight into the evolution of rhizobial symbioses.</title>
        <authorList>
            <person name="Young N.D."/>
            <person name="Debelle F."/>
            <person name="Oldroyd G.E."/>
            <person name="Geurts R."/>
            <person name="Cannon S.B."/>
            <person name="Udvardi M.K."/>
            <person name="Benedito V.A."/>
            <person name="Mayer K.F."/>
            <person name="Gouzy J."/>
            <person name="Schoof H."/>
            <person name="Van de Peer Y."/>
            <person name="Proost S."/>
            <person name="Cook D.R."/>
            <person name="Meyers B.C."/>
            <person name="Spannagl M."/>
            <person name="Cheung F."/>
            <person name="De Mita S."/>
            <person name="Krishnakumar V."/>
            <person name="Gundlach H."/>
            <person name="Zhou S."/>
            <person name="Mudge J."/>
            <person name="Bharti A.K."/>
            <person name="Murray J.D."/>
            <person name="Naoumkina M.A."/>
            <person name="Rosen B."/>
            <person name="Silverstein K.A."/>
            <person name="Tang H."/>
            <person name="Rombauts S."/>
            <person name="Zhao P.X."/>
            <person name="Zhou P."/>
            <person name="Barbe V."/>
            <person name="Bardou P."/>
            <person name="Bechner M."/>
            <person name="Bellec A."/>
            <person name="Berger A."/>
            <person name="Berges H."/>
            <person name="Bidwell S."/>
            <person name="Bisseling T."/>
            <person name="Choisne N."/>
            <person name="Couloux A."/>
            <person name="Denny R."/>
            <person name="Deshpande S."/>
            <person name="Dai X."/>
            <person name="Doyle J.J."/>
            <person name="Dudez A.M."/>
            <person name="Farmer A.D."/>
            <person name="Fouteau S."/>
            <person name="Franken C."/>
            <person name="Gibelin C."/>
            <person name="Gish J."/>
            <person name="Goldstein S."/>
            <person name="Gonzalez A.J."/>
            <person name="Green P.J."/>
            <person name="Hallab A."/>
            <person name="Hartog M."/>
            <person name="Hua A."/>
            <person name="Humphray S.J."/>
            <person name="Jeong D.H."/>
            <person name="Jing Y."/>
            <person name="Jocker A."/>
            <person name="Kenton S.M."/>
            <person name="Kim D.J."/>
            <person name="Klee K."/>
            <person name="Lai H."/>
            <person name="Lang C."/>
            <person name="Lin S."/>
            <person name="Macmil S.L."/>
            <person name="Magdelenat G."/>
            <person name="Matthews L."/>
            <person name="McCorrison J."/>
            <person name="Monaghan E.L."/>
            <person name="Mun J.H."/>
            <person name="Najar F.Z."/>
            <person name="Nicholson C."/>
            <person name="Noirot C."/>
            <person name="O'Bleness M."/>
            <person name="Paule C.R."/>
            <person name="Poulain J."/>
            <person name="Prion F."/>
            <person name="Qin B."/>
            <person name="Qu C."/>
            <person name="Retzel E.F."/>
            <person name="Riddle C."/>
            <person name="Sallet E."/>
            <person name="Samain S."/>
            <person name="Samson N."/>
            <person name="Sanders I."/>
            <person name="Saurat O."/>
            <person name="Scarpelli C."/>
            <person name="Schiex T."/>
            <person name="Segurens B."/>
            <person name="Severin A.J."/>
            <person name="Sherrier D.J."/>
            <person name="Shi R."/>
            <person name="Sims S."/>
            <person name="Singer S.R."/>
            <person name="Sinharoy S."/>
            <person name="Sterck L."/>
            <person name="Viollet A."/>
            <person name="Wang B.B."/>
            <person name="Wang K."/>
            <person name="Wang M."/>
            <person name="Wang X."/>
            <person name="Warfsmann J."/>
            <person name="Weissenbach J."/>
            <person name="White D.D."/>
            <person name="White J.D."/>
            <person name="Wiley G.B."/>
            <person name="Wincker P."/>
            <person name="Xing Y."/>
            <person name="Yang L."/>
            <person name="Yao Z."/>
            <person name="Ying F."/>
            <person name="Zhai J."/>
            <person name="Zhou L."/>
            <person name="Zuber A."/>
            <person name="Denarie J."/>
            <person name="Dixon R.A."/>
            <person name="May G.D."/>
            <person name="Schwartz D.C."/>
            <person name="Rogers J."/>
            <person name="Quetier F."/>
            <person name="Town C.D."/>
            <person name="Roe B.A."/>
        </authorList>
    </citation>
    <scope>NUCLEOTIDE SEQUENCE [LARGE SCALE GENOMIC DNA]</scope>
    <source>
        <strain evidence="1">A17</strain>
        <strain evidence="2 3">cv. Jemalong A17</strain>
    </source>
</reference>
<evidence type="ECO:0000313" key="3">
    <source>
        <dbReference type="Proteomes" id="UP000002051"/>
    </source>
</evidence>
<proteinExistence type="predicted"/>
<gene>
    <name evidence="1" type="ORF">MTR_0077s0040</name>
</gene>
<sequence length="140" mass="15912">MKVVDNFVSIPMTLSISIITQKPKIIFNSNQSHWKANKIIYNFHVYTKGQFKTETVKKTQEHETGYTQVGQLHKHIKREGSCPGTPCRSKRWNTLLFKAVISGEDLCPEMNALTILLAVRAPALNMAILSSRWWLKGLGL</sequence>
<dbReference type="HOGENOM" id="CLU_1838134_0_0_1"/>
<dbReference type="AlphaFoldDB" id="A0A072TTM9"/>
<organism evidence="1 3">
    <name type="scientific">Medicago truncatula</name>
    <name type="common">Barrel medic</name>
    <name type="synonym">Medicago tribuloides</name>
    <dbReference type="NCBI Taxonomy" id="3880"/>
    <lineage>
        <taxon>Eukaryota</taxon>
        <taxon>Viridiplantae</taxon>
        <taxon>Streptophyta</taxon>
        <taxon>Embryophyta</taxon>
        <taxon>Tracheophyta</taxon>
        <taxon>Spermatophyta</taxon>
        <taxon>Magnoliopsida</taxon>
        <taxon>eudicotyledons</taxon>
        <taxon>Gunneridae</taxon>
        <taxon>Pentapetalae</taxon>
        <taxon>rosids</taxon>
        <taxon>fabids</taxon>
        <taxon>Fabales</taxon>
        <taxon>Fabaceae</taxon>
        <taxon>Papilionoideae</taxon>
        <taxon>50 kb inversion clade</taxon>
        <taxon>NPAAA clade</taxon>
        <taxon>Hologalegina</taxon>
        <taxon>IRL clade</taxon>
        <taxon>Trifolieae</taxon>
        <taxon>Medicago</taxon>
    </lineage>
</organism>
<dbReference type="EnsemblPlants" id="KEH16880">
    <property type="protein sequence ID" value="KEH16880"/>
    <property type="gene ID" value="MTR_0077s0040"/>
</dbReference>
<evidence type="ECO:0000313" key="1">
    <source>
        <dbReference type="EMBL" id="KEH16880.1"/>
    </source>
</evidence>
<accession>A0A072TTM9</accession>
<name>A0A072TTM9_MEDTR</name>
<reference evidence="2" key="3">
    <citation type="submission" date="2015-06" db="UniProtKB">
        <authorList>
            <consortium name="EnsemblPlants"/>
        </authorList>
    </citation>
    <scope>IDENTIFICATION</scope>
    <source>
        <strain evidence="2">cv. Jemalong A17</strain>
    </source>
</reference>